<feature type="non-terminal residue" evidence="1">
    <location>
        <position position="1"/>
    </location>
</feature>
<sequence length="79" mass="8635">GSIWTVATSDPGNNGPFTSAIYELGEINHAGTFTPIHPNLLKPIMVFSGQKVEAMVFHKGHLVLMTDNENFGSTFKLME</sequence>
<evidence type="ECO:0000313" key="1">
    <source>
        <dbReference type="EMBL" id="SVB59612.1"/>
    </source>
</evidence>
<dbReference type="EMBL" id="UINC01048722">
    <property type="protein sequence ID" value="SVB59612.1"/>
    <property type="molecule type" value="Genomic_DNA"/>
</dbReference>
<organism evidence="1">
    <name type="scientific">marine metagenome</name>
    <dbReference type="NCBI Taxonomy" id="408172"/>
    <lineage>
        <taxon>unclassified sequences</taxon>
        <taxon>metagenomes</taxon>
        <taxon>ecological metagenomes</taxon>
    </lineage>
</organism>
<dbReference type="AlphaFoldDB" id="A0A382FAE1"/>
<name>A0A382FAE1_9ZZZZ</name>
<accession>A0A382FAE1</accession>
<protein>
    <recommendedName>
        <fullName evidence="2">Glucose/Sorbosone dehydrogenase domain-containing protein</fullName>
    </recommendedName>
</protein>
<evidence type="ECO:0008006" key="2">
    <source>
        <dbReference type="Google" id="ProtNLM"/>
    </source>
</evidence>
<gene>
    <name evidence="1" type="ORF">METZ01_LOCUS212466</name>
</gene>
<reference evidence="1" key="1">
    <citation type="submission" date="2018-05" db="EMBL/GenBank/DDBJ databases">
        <authorList>
            <person name="Lanie J.A."/>
            <person name="Ng W.-L."/>
            <person name="Kazmierczak K.M."/>
            <person name="Andrzejewski T.M."/>
            <person name="Davidsen T.M."/>
            <person name="Wayne K.J."/>
            <person name="Tettelin H."/>
            <person name="Glass J.I."/>
            <person name="Rusch D."/>
            <person name="Podicherti R."/>
            <person name="Tsui H.-C.T."/>
            <person name="Winkler M.E."/>
        </authorList>
    </citation>
    <scope>NUCLEOTIDE SEQUENCE</scope>
</reference>
<proteinExistence type="predicted"/>